<feature type="modified residue" description="N6-(pyridoxal phosphate)lysine" evidence="5 6">
    <location>
        <position position="38"/>
    </location>
</feature>
<feature type="binding site" evidence="5 7">
    <location>
        <position position="309"/>
    </location>
    <ligand>
        <name>substrate</name>
    </ligand>
</feature>
<keyword evidence="3 5" id="KW-0663">Pyridoxal phosphate</keyword>
<comment type="caution">
    <text evidence="9">The sequence shown here is derived from an EMBL/GenBank/DDBJ whole genome shotgun (WGS) entry which is preliminary data.</text>
</comment>
<dbReference type="SMART" id="SM01005">
    <property type="entry name" value="Ala_racemase_C"/>
    <property type="match status" value="1"/>
</dbReference>
<dbReference type="SUPFAM" id="SSF51419">
    <property type="entry name" value="PLP-binding barrel"/>
    <property type="match status" value="1"/>
</dbReference>
<feature type="domain" description="Alanine racemase C-terminal" evidence="8">
    <location>
        <begin position="241"/>
        <end position="366"/>
    </location>
</feature>
<protein>
    <recommendedName>
        <fullName evidence="5">Alanine racemase</fullName>
        <ecNumber evidence="5">5.1.1.1</ecNumber>
    </recommendedName>
</protein>
<comment type="pathway">
    <text evidence="5">Amino-acid biosynthesis; D-alanine biosynthesis; D-alanine from L-alanine: step 1/1.</text>
</comment>
<dbReference type="GO" id="GO:0030170">
    <property type="term" value="F:pyridoxal phosphate binding"/>
    <property type="evidence" value="ECO:0007669"/>
    <property type="project" value="UniProtKB-UniRule"/>
</dbReference>
<evidence type="ECO:0000313" key="10">
    <source>
        <dbReference type="Proteomes" id="UP000186524"/>
    </source>
</evidence>
<dbReference type="NCBIfam" id="TIGR00492">
    <property type="entry name" value="alr"/>
    <property type="match status" value="1"/>
</dbReference>
<evidence type="ECO:0000256" key="4">
    <source>
        <dbReference type="ARBA" id="ARBA00023235"/>
    </source>
</evidence>
<comment type="similarity">
    <text evidence="5">Belongs to the alanine racemase family.</text>
</comment>
<dbReference type="EMBL" id="MRWQ01000007">
    <property type="protein sequence ID" value="OKL36465.1"/>
    <property type="molecule type" value="Genomic_DNA"/>
</dbReference>
<evidence type="ECO:0000256" key="5">
    <source>
        <dbReference type="HAMAP-Rule" id="MF_01201"/>
    </source>
</evidence>
<dbReference type="InterPro" id="IPR009006">
    <property type="entry name" value="Ala_racemase/Decarboxylase_C"/>
</dbReference>
<evidence type="ECO:0000259" key="8">
    <source>
        <dbReference type="SMART" id="SM01005"/>
    </source>
</evidence>
<dbReference type="GO" id="GO:0009252">
    <property type="term" value="P:peptidoglycan biosynthetic process"/>
    <property type="evidence" value="ECO:0007669"/>
    <property type="project" value="TreeGrafter"/>
</dbReference>
<feature type="active site" description="Proton acceptor; specific for D-alanine" evidence="5">
    <location>
        <position position="38"/>
    </location>
</feature>
<dbReference type="UniPathway" id="UPA00042">
    <property type="reaction ID" value="UER00497"/>
</dbReference>
<dbReference type="InterPro" id="IPR011079">
    <property type="entry name" value="Ala_racemase_C"/>
</dbReference>
<comment type="catalytic activity">
    <reaction evidence="1 5">
        <text>L-alanine = D-alanine</text>
        <dbReference type="Rhea" id="RHEA:20249"/>
        <dbReference type="ChEBI" id="CHEBI:57416"/>
        <dbReference type="ChEBI" id="CHEBI:57972"/>
        <dbReference type="EC" id="5.1.1.1"/>
    </reaction>
</comment>
<dbReference type="Gene3D" id="3.20.20.10">
    <property type="entry name" value="Alanine racemase"/>
    <property type="match status" value="1"/>
</dbReference>
<dbReference type="InterPro" id="IPR029066">
    <property type="entry name" value="PLP-binding_barrel"/>
</dbReference>
<evidence type="ECO:0000313" key="9">
    <source>
        <dbReference type="EMBL" id="OKL36465.1"/>
    </source>
</evidence>
<gene>
    <name evidence="9" type="ORF">BLL40_09620</name>
</gene>
<dbReference type="CDD" id="cd00430">
    <property type="entry name" value="PLPDE_III_AR"/>
    <property type="match status" value="1"/>
</dbReference>
<reference evidence="9 10" key="1">
    <citation type="submission" date="2016-12" db="EMBL/GenBank/DDBJ databases">
        <title>Domibacillus sp. SAOS 44 whole genome sequencing.</title>
        <authorList>
            <person name="Verma A."/>
            <person name="Krishnamurthi S."/>
        </authorList>
    </citation>
    <scope>NUCLEOTIDE SEQUENCE [LARGE SCALE GENOMIC DNA]</scope>
    <source>
        <strain evidence="9 10">SAOS 44</strain>
    </source>
</reference>
<dbReference type="HAMAP" id="MF_01201">
    <property type="entry name" value="Ala_racemase"/>
    <property type="match status" value="1"/>
</dbReference>
<evidence type="ECO:0000256" key="1">
    <source>
        <dbReference type="ARBA" id="ARBA00000316"/>
    </source>
</evidence>
<dbReference type="FunFam" id="3.20.20.10:FF:000002">
    <property type="entry name" value="Alanine racemase"/>
    <property type="match status" value="1"/>
</dbReference>
<organism evidence="9 10">
    <name type="scientific">Domibacillus mangrovi</name>
    <dbReference type="NCBI Taxonomy" id="1714354"/>
    <lineage>
        <taxon>Bacteria</taxon>
        <taxon>Bacillati</taxon>
        <taxon>Bacillota</taxon>
        <taxon>Bacilli</taxon>
        <taxon>Bacillales</taxon>
        <taxon>Bacillaceae</taxon>
        <taxon>Domibacillus</taxon>
    </lineage>
</organism>
<dbReference type="FunFam" id="2.40.37.10:FF:000006">
    <property type="entry name" value="Alanine racemase"/>
    <property type="match status" value="1"/>
</dbReference>
<feature type="binding site" evidence="5 7">
    <location>
        <position position="133"/>
    </location>
    <ligand>
        <name>substrate</name>
    </ligand>
</feature>
<dbReference type="GO" id="GO:0008784">
    <property type="term" value="F:alanine racemase activity"/>
    <property type="evidence" value="ECO:0007669"/>
    <property type="project" value="UniProtKB-UniRule"/>
</dbReference>
<dbReference type="Pfam" id="PF00842">
    <property type="entry name" value="Ala_racemase_C"/>
    <property type="match status" value="1"/>
</dbReference>
<dbReference type="SUPFAM" id="SSF50621">
    <property type="entry name" value="Alanine racemase C-terminal domain-like"/>
    <property type="match status" value="1"/>
</dbReference>
<dbReference type="PRINTS" id="PR00992">
    <property type="entry name" value="ALARACEMASE"/>
</dbReference>
<name>A0A1Q5P2I4_9BACI</name>
<comment type="function">
    <text evidence="5">Catalyzes the interconversion of L-alanine and D-alanine. May also act on other amino acids.</text>
</comment>
<proteinExistence type="inferred from homology"/>
<dbReference type="InterPro" id="IPR020622">
    <property type="entry name" value="Ala_racemase_pyridoxalP-BS"/>
</dbReference>
<dbReference type="GO" id="GO:0030632">
    <property type="term" value="P:D-alanine biosynthetic process"/>
    <property type="evidence" value="ECO:0007669"/>
    <property type="project" value="UniProtKB-UniRule"/>
</dbReference>
<dbReference type="STRING" id="1714354.BLL40_09620"/>
<dbReference type="InterPro" id="IPR001608">
    <property type="entry name" value="Ala_racemase_N"/>
</dbReference>
<keyword evidence="4 5" id="KW-0413">Isomerase</keyword>
<evidence type="ECO:0000256" key="6">
    <source>
        <dbReference type="PIRSR" id="PIRSR600821-50"/>
    </source>
</evidence>
<dbReference type="PROSITE" id="PS00395">
    <property type="entry name" value="ALANINE_RACEMASE"/>
    <property type="match status" value="1"/>
</dbReference>
<dbReference type="InterPro" id="IPR000821">
    <property type="entry name" value="Ala_racemase"/>
</dbReference>
<sequence length="379" mass="42059">MDYYRDTWAEINLDAIKWNVAKTIQHLADSMTMFAVVKANAYGHGDVQVAKAALNAGAKGLAVAFLDEALSLRKAGIKAPILVLGASRPDTAGIAAKYNISLTVHEKEWLTHIHMEEGQMLRIHIKCDTGMGRIGVKTIGELQSVIDELNQSESYVFEGIFTHFATADEVHTAYFEKQLQTFQELVSSIREKPRYIHCANSAATLRFQGAGVNTVRFGISMYGLTPSLEIQPLLPFELKPAFSLRTKIIQVKQMHAGEKVSYGATYEASEGEWIGTLPIGYADGWIRKLSGQEVLVDGKRAPIVGRICMDQCMIRLPREYSCGTEVTLIGRQGDDEIIMDEVARKLETINYEVPCVITARVPRVYKENGQVVHVSNPLL</sequence>
<keyword evidence="10" id="KW-1185">Reference proteome</keyword>
<dbReference type="PANTHER" id="PTHR30511:SF0">
    <property type="entry name" value="ALANINE RACEMASE, CATABOLIC-RELATED"/>
    <property type="match status" value="1"/>
</dbReference>
<dbReference type="Pfam" id="PF01168">
    <property type="entry name" value="Ala_racemase_N"/>
    <property type="match status" value="1"/>
</dbReference>
<evidence type="ECO:0000256" key="3">
    <source>
        <dbReference type="ARBA" id="ARBA00022898"/>
    </source>
</evidence>
<feature type="active site" description="Proton acceptor; specific for L-alanine" evidence="5">
    <location>
        <position position="262"/>
    </location>
</feature>
<comment type="cofactor">
    <cofactor evidence="2 5 6">
        <name>pyridoxal 5'-phosphate</name>
        <dbReference type="ChEBI" id="CHEBI:597326"/>
    </cofactor>
</comment>
<dbReference type="EC" id="5.1.1.1" evidence="5"/>
<dbReference type="OrthoDB" id="9813814at2"/>
<dbReference type="Gene3D" id="2.40.37.10">
    <property type="entry name" value="Lyase, Ornithine Decarboxylase, Chain A, domain 1"/>
    <property type="match status" value="1"/>
</dbReference>
<accession>A0A1Q5P2I4</accession>
<dbReference type="PANTHER" id="PTHR30511">
    <property type="entry name" value="ALANINE RACEMASE"/>
    <property type="match status" value="1"/>
</dbReference>
<dbReference type="GO" id="GO:0005829">
    <property type="term" value="C:cytosol"/>
    <property type="evidence" value="ECO:0007669"/>
    <property type="project" value="TreeGrafter"/>
</dbReference>
<dbReference type="Proteomes" id="UP000186524">
    <property type="component" value="Unassembled WGS sequence"/>
</dbReference>
<evidence type="ECO:0000256" key="7">
    <source>
        <dbReference type="PIRSR" id="PIRSR600821-52"/>
    </source>
</evidence>
<dbReference type="AlphaFoldDB" id="A0A1Q5P2I4"/>
<evidence type="ECO:0000256" key="2">
    <source>
        <dbReference type="ARBA" id="ARBA00001933"/>
    </source>
</evidence>
<dbReference type="RefSeq" id="WP_073711694.1">
    <property type="nucleotide sequence ID" value="NZ_MRWQ01000007.1"/>
</dbReference>